<dbReference type="InterPro" id="IPR036890">
    <property type="entry name" value="HATPase_C_sf"/>
</dbReference>
<keyword evidence="8 11" id="KW-1133">Transmembrane helix</keyword>
<dbReference type="Proteomes" id="UP000431744">
    <property type="component" value="Unassembled WGS sequence"/>
</dbReference>
<dbReference type="InterPro" id="IPR004358">
    <property type="entry name" value="Sig_transdc_His_kin-like_C"/>
</dbReference>
<keyword evidence="6 11" id="KW-0812">Transmembrane</keyword>
<dbReference type="GO" id="GO:0005886">
    <property type="term" value="C:plasma membrane"/>
    <property type="evidence" value="ECO:0007669"/>
    <property type="project" value="UniProtKB-SubCell"/>
</dbReference>
<dbReference type="FunFam" id="1.10.287.130:FF:000001">
    <property type="entry name" value="Two-component sensor histidine kinase"/>
    <property type="match status" value="1"/>
</dbReference>
<dbReference type="EC" id="2.7.13.3" evidence="3"/>
<evidence type="ECO:0000259" key="13">
    <source>
        <dbReference type="PROSITE" id="PS50885"/>
    </source>
</evidence>
<dbReference type="InterPro" id="IPR003660">
    <property type="entry name" value="HAMP_dom"/>
</dbReference>
<evidence type="ECO:0000256" key="5">
    <source>
        <dbReference type="ARBA" id="ARBA00022679"/>
    </source>
</evidence>
<accession>A0A6H9WSX0</accession>
<evidence type="ECO:0000313" key="14">
    <source>
        <dbReference type="EMBL" id="KAB1650027.1"/>
    </source>
</evidence>
<dbReference type="PANTHER" id="PTHR45436">
    <property type="entry name" value="SENSOR HISTIDINE KINASE YKOH"/>
    <property type="match status" value="1"/>
</dbReference>
<dbReference type="PANTHER" id="PTHR45436:SF5">
    <property type="entry name" value="SENSOR HISTIDINE KINASE TRCS"/>
    <property type="match status" value="1"/>
</dbReference>
<evidence type="ECO:0000256" key="7">
    <source>
        <dbReference type="ARBA" id="ARBA00022777"/>
    </source>
</evidence>
<evidence type="ECO:0000256" key="10">
    <source>
        <dbReference type="ARBA" id="ARBA00023136"/>
    </source>
</evidence>
<dbReference type="InterPro" id="IPR005467">
    <property type="entry name" value="His_kinase_dom"/>
</dbReference>
<gene>
    <name evidence="14" type="ORF">F8O04_07380</name>
</gene>
<dbReference type="PRINTS" id="PR00344">
    <property type="entry name" value="BCTRLSENSOR"/>
</dbReference>
<dbReference type="PROSITE" id="PS50885">
    <property type="entry name" value="HAMP"/>
    <property type="match status" value="1"/>
</dbReference>
<protein>
    <recommendedName>
        <fullName evidence="3">histidine kinase</fullName>
        <ecNumber evidence="3">2.7.13.3</ecNumber>
    </recommendedName>
</protein>
<dbReference type="CDD" id="cd00075">
    <property type="entry name" value="HATPase"/>
    <property type="match status" value="1"/>
</dbReference>
<dbReference type="SUPFAM" id="SSF47384">
    <property type="entry name" value="Homodimeric domain of signal transducing histidine kinase"/>
    <property type="match status" value="1"/>
</dbReference>
<keyword evidence="9" id="KW-0902">Two-component regulatory system</keyword>
<dbReference type="Gene3D" id="6.10.340.10">
    <property type="match status" value="1"/>
</dbReference>
<name>A0A6H9WSX0_9MICO</name>
<feature type="transmembrane region" description="Helical" evidence="11">
    <location>
        <begin position="166"/>
        <end position="190"/>
    </location>
</feature>
<dbReference type="EMBL" id="WBJY01000001">
    <property type="protein sequence ID" value="KAB1650027.1"/>
    <property type="molecule type" value="Genomic_DNA"/>
</dbReference>
<dbReference type="InterPro" id="IPR036097">
    <property type="entry name" value="HisK_dim/P_sf"/>
</dbReference>
<dbReference type="OrthoDB" id="9786919at2"/>
<feature type="domain" description="Histidine kinase" evidence="12">
    <location>
        <begin position="268"/>
        <end position="500"/>
    </location>
</feature>
<evidence type="ECO:0000256" key="2">
    <source>
        <dbReference type="ARBA" id="ARBA00004236"/>
    </source>
</evidence>
<evidence type="ECO:0000313" key="15">
    <source>
        <dbReference type="Proteomes" id="UP000431744"/>
    </source>
</evidence>
<dbReference type="SMART" id="SM00388">
    <property type="entry name" value="HisKA"/>
    <property type="match status" value="1"/>
</dbReference>
<keyword evidence="5" id="KW-0808">Transferase</keyword>
<feature type="domain" description="HAMP" evidence="13">
    <location>
        <begin position="191"/>
        <end position="253"/>
    </location>
</feature>
<dbReference type="CDD" id="cd00082">
    <property type="entry name" value="HisKA"/>
    <property type="match status" value="1"/>
</dbReference>
<sequence length="515" mass="55272">MRRFLPKSLRARLTLALVALTTAGLLLLGVATTWVATTAVSSMVDDKLDNSLTSLDRMVEKGHSARPHDRPHKPFVEYTSQAAGSVIAVMVDGAVTDSAVFSDESPAPLSAAAVTAIESQEWSDGERTTFDIPGLGTHLVEVRDNVHGERLIAAVSLADQQTTATWSTLATVIVGLLVLAGMAMATVMIVRFATRPLERVARAADVVSSLPLHSGDVQGIPRLDDRDIDDSTEAGRVAGAMNRMLEHVDAALATRAQTDRRMRQFVTDASHELRTPLASIQGYAELTRQESDVLPPLTEASLARIESEAARMTMLVGDLLLLSRLDEGQGGLRSEPVDLCHLGQVAVNDARTVSPDWRWRTQLPDEPVFVDGDHSAITQIVANLLRNATTHTPEGTRVTLRVRPPRDGTVELVVADSGPGVDPEFEPTLFQRFARNDKSRSRRHGSTGLGLAIVAALVDAHGGSIRYQRGDVTADHVDATTRADDDGTGASFVVCLPVSNDELTESGDRTNSATA</sequence>
<keyword evidence="4" id="KW-0597">Phosphoprotein</keyword>
<dbReference type="Pfam" id="PF00512">
    <property type="entry name" value="HisKA"/>
    <property type="match status" value="1"/>
</dbReference>
<dbReference type="AlphaFoldDB" id="A0A6H9WSX0"/>
<dbReference type="Pfam" id="PF02518">
    <property type="entry name" value="HATPase_c"/>
    <property type="match status" value="1"/>
</dbReference>
<evidence type="ECO:0000256" key="1">
    <source>
        <dbReference type="ARBA" id="ARBA00000085"/>
    </source>
</evidence>
<keyword evidence="15" id="KW-1185">Reference proteome</keyword>
<proteinExistence type="predicted"/>
<keyword evidence="10 11" id="KW-0472">Membrane</keyword>
<dbReference type="InterPro" id="IPR003594">
    <property type="entry name" value="HATPase_dom"/>
</dbReference>
<dbReference type="GO" id="GO:0000155">
    <property type="term" value="F:phosphorelay sensor kinase activity"/>
    <property type="evidence" value="ECO:0007669"/>
    <property type="project" value="InterPro"/>
</dbReference>
<organism evidence="14 15">
    <name type="scientific">Pseudoclavibacter endophyticus</name>
    <dbReference type="NCBI Taxonomy" id="1778590"/>
    <lineage>
        <taxon>Bacteria</taxon>
        <taxon>Bacillati</taxon>
        <taxon>Actinomycetota</taxon>
        <taxon>Actinomycetes</taxon>
        <taxon>Micrococcales</taxon>
        <taxon>Microbacteriaceae</taxon>
        <taxon>Pseudoclavibacter</taxon>
    </lineage>
</organism>
<dbReference type="SMART" id="SM00304">
    <property type="entry name" value="HAMP"/>
    <property type="match status" value="1"/>
</dbReference>
<comment type="caution">
    <text evidence="14">The sequence shown here is derived from an EMBL/GenBank/DDBJ whole genome shotgun (WGS) entry which is preliminary data.</text>
</comment>
<dbReference type="RefSeq" id="WP_158028611.1">
    <property type="nucleotide sequence ID" value="NZ_BMHG01000001.1"/>
</dbReference>
<dbReference type="InterPro" id="IPR003661">
    <property type="entry name" value="HisK_dim/P_dom"/>
</dbReference>
<dbReference type="SUPFAM" id="SSF55874">
    <property type="entry name" value="ATPase domain of HSP90 chaperone/DNA topoisomerase II/histidine kinase"/>
    <property type="match status" value="1"/>
</dbReference>
<evidence type="ECO:0000256" key="11">
    <source>
        <dbReference type="SAM" id="Phobius"/>
    </source>
</evidence>
<evidence type="ECO:0000256" key="9">
    <source>
        <dbReference type="ARBA" id="ARBA00023012"/>
    </source>
</evidence>
<evidence type="ECO:0000256" key="4">
    <source>
        <dbReference type="ARBA" id="ARBA00022553"/>
    </source>
</evidence>
<dbReference type="InterPro" id="IPR050428">
    <property type="entry name" value="TCS_sensor_his_kinase"/>
</dbReference>
<dbReference type="Gene3D" id="1.10.287.130">
    <property type="match status" value="1"/>
</dbReference>
<comment type="subcellular location">
    <subcellularLocation>
        <location evidence="2">Cell membrane</location>
    </subcellularLocation>
</comment>
<evidence type="ECO:0000256" key="3">
    <source>
        <dbReference type="ARBA" id="ARBA00012438"/>
    </source>
</evidence>
<evidence type="ECO:0000256" key="8">
    <source>
        <dbReference type="ARBA" id="ARBA00022989"/>
    </source>
</evidence>
<dbReference type="PROSITE" id="PS50109">
    <property type="entry name" value="HIS_KIN"/>
    <property type="match status" value="1"/>
</dbReference>
<dbReference type="SMART" id="SM00387">
    <property type="entry name" value="HATPase_c"/>
    <property type="match status" value="1"/>
</dbReference>
<reference evidence="14 15" key="1">
    <citation type="submission" date="2019-09" db="EMBL/GenBank/DDBJ databases">
        <title>Phylogeny of genus Pseudoclavibacter and closely related genus.</title>
        <authorList>
            <person name="Li Y."/>
        </authorList>
    </citation>
    <scope>NUCLEOTIDE SEQUENCE [LARGE SCALE GENOMIC DNA]</scope>
    <source>
        <strain evidence="14 15">EGI 60007</strain>
    </source>
</reference>
<dbReference type="Gene3D" id="3.30.565.10">
    <property type="entry name" value="Histidine kinase-like ATPase, C-terminal domain"/>
    <property type="match status" value="1"/>
</dbReference>
<comment type="catalytic activity">
    <reaction evidence="1">
        <text>ATP + protein L-histidine = ADP + protein N-phospho-L-histidine.</text>
        <dbReference type="EC" id="2.7.13.3"/>
    </reaction>
</comment>
<evidence type="ECO:0000259" key="12">
    <source>
        <dbReference type="PROSITE" id="PS50109"/>
    </source>
</evidence>
<keyword evidence="7 14" id="KW-0418">Kinase</keyword>
<evidence type="ECO:0000256" key="6">
    <source>
        <dbReference type="ARBA" id="ARBA00022692"/>
    </source>
</evidence>